<sequence length="100" mass="11015">MMNAEYHPDWCARNACTAYVEDGDELHRSEPMVIKTDDPTVDLFVYKTAGPDGATEYIEMARLDVPTEQSWHLSEPVLGTELVLPMSSAGAVVRAMAVLS</sequence>
<accession>A0ABY5ZCJ4</accession>
<dbReference type="EMBL" id="CP073721">
    <property type="protein sequence ID" value="UWZ38502.1"/>
    <property type="molecule type" value="Genomic_DNA"/>
</dbReference>
<dbReference type="Proteomes" id="UP001058271">
    <property type="component" value="Chromosome"/>
</dbReference>
<dbReference type="RefSeq" id="WP_260727869.1">
    <property type="nucleotide sequence ID" value="NZ_CP073721.1"/>
</dbReference>
<evidence type="ECO:0000313" key="1">
    <source>
        <dbReference type="EMBL" id="UWZ38502.1"/>
    </source>
</evidence>
<gene>
    <name evidence="1" type="ORF">Drose_09820</name>
</gene>
<evidence type="ECO:0000313" key="2">
    <source>
        <dbReference type="Proteomes" id="UP001058271"/>
    </source>
</evidence>
<organism evidence="1 2">
    <name type="scientific">Dactylosporangium roseum</name>
    <dbReference type="NCBI Taxonomy" id="47989"/>
    <lineage>
        <taxon>Bacteria</taxon>
        <taxon>Bacillati</taxon>
        <taxon>Actinomycetota</taxon>
        <taxon>Actinomycetes</taxon>
        <taxon>Micromonosporales</taxon>
        <taxon>Micromonosporaceae</taxon>
        <taxon>Dactylosporangium</taxon>
    </lineage>
</organism>
<protein>
    <submittedName>
        <fullName evidence="1">Uncharacterized protein</fullName>
    </submittedName>
</protein>
<name>A0ABY5ZCJ4_9ACTN</name>
<keyword evidence="2" id="KW-1185">Reference proteome</keyword>
<reference evidence="1" key="1">
    <citation type="submission" date="2021-04" db="EMBL/GenBank/DDBJ databases">
        <title>Biosynthetic gene clusters of Dactylosporangioum roseum.</title>
        <authorList>
            <person name="Hartkoorn R.C."/>
            <person name="Beaudoing E."/>
            <person name="Hot D."/>
            <person name="Moureu S."/>
        </authorList>
    </citation>
    <scope>NUCLEOTIDE SEQUENCE</scope>
    <source>
        <strain evidence="1">NRRL B-16295</strain>
    </source>
</reference>
<proteinExistence type="predicted"/>